<evidence type="ECO:0000256" key="1">
    <source>
        <dbReference type="SAM" id="MobiDB-lite"/>
    </source>
</evidence>
<dbReference type="AlphaFoldDB" id="A0AAX2M6A7"/>
<comment type="caution">
    <text evidence="2">The sequence shown here is derived from an EMBL/GenBank/DDBJ whole genome shotgun (WGS) entry which is preliminary data.</text>
</comment>
<protein>
    <submittedName>
        <fullName evidence="2">Uncharacterized protein</fullName>
    </submittedName>
</protein>
<gene>
    <name evidence="2" type="ORF">NCTC8684_00454</name>
</gene>
<dbReference type="Proteomes" id="UP000254029">
    <property type="component" value="Unassembled WGS sequence"/>
</dbReference>
<reference evidence="2 3" key="1">
    <citation type="submission" date="2018-06" db="EMBL/GenBank/DDBJ databases">
        <authorList>
            <consortium name="Pathogen Informatics"/>
            <person name="Doyle S."/>
        </authorList>
    </citation>
    <scope>NUCLEOTIDE SEQUENCE [LARGE SCALE GENOMIC DNA]</scope>
    <source>
        <strain evidence="2 3">NCTC8684</strain>
    </source>
</reference>
<accession>A0AAX2M6A7</accession>
<feature type="region of interest" description="Disordered" evidence="1">
    <location>
        <begin position="1"/>
        <end position="40"/>
    </location>
</feature>
<evidence type="ECO:0000313" key="3">
    <source>
        <dbReference type="Proteomes" id="UP000254029"/>
    </source>
</evidence>
<proteinExistence type="predicted"/>
<sequence>MDLDQSQDQDGAPRDDDFGAPGGAVVRFMSHTGGQAGFLD</sequence>
<organism evidence="2 3">
    <name type="scientific">Chromobacterium violaceum</name>
    <dbReference type="NCBI Taxonomy" id="536"/>
    <lineage>
        <taxon>Bacteria</taxon>
        <taxon>Pseudomonadati</taxon>
        <taxon>Pseudomonadota</taxon>
        <taxon>Betaproteobacteria</taxon>
        <taxon>Neisseriales</taxon>
        <taxon>Chromobacteriaceae</taxon>
        <taxon>Chromobacterium</taxon>
    </lineage>
</organism>
<dbReference type="EMBL" id="UIGR01000001">
    <property type="protein sequence ID" value="SUX31416.1"/>
    <property type="molecule type" value="Genomic_DNA"/>
</dbReference>
<name>A0AAX2M6A7_CHRVL</name>
<evidence type="ECO:0000313" key="2">
    <source>
        <dbReference type="EMBL" id="SUX31416.1"/>
    </source>
</evidence>